<comment type="caution">
    <text evidence="4">The sequence shown here is derived from an EMBL/GenBank/DDBJ whole genome shotgun (WGS) entry which is preliminary data.</text>
</comment>
<sequence length="236" mass="25578">MANLKGASVTWLGHATVLVTTPKGTNILIDPFIEQNPKFPKDYKFPEKIDLILVTHGHFDHTSDVLPMAKKYNAPVVATFELASFFQSKGAENTVGMNIGGTFRHADVAVTQTEARHTSGIMDGDKFVYGGVPTGFVLTIDNGPVLYHAGDTSVFSDMQLIRDLYAPEFGMLPIGDHFTMGPKAAALAVKYLGVKEVLPLHFGTWPPLVGRPEELEKHLAGTGVAVHKIEPGVSLR</sequence>
<dbReference type="GO" id="GO:0016787">
    <property type="term" value="F:hydrolase activity"/>
    <property type="evidence" value="ECO:0007669"/>
    <property type="project" value="UniProtKB-UniRule"/>
</dbReference>
<evidence type="ECO:0000313" key="4">
    <source>
        <dbReference type="EMBL" id="HGY94147.1"/>
    </source>
</evidence>
<name>A0A7V4XS47_9BACT</name>
<evidence type="ECO:0000256" key="2">
    <source>
        <dbReference type="HAMAP-Rule" id="MF_00457"/>
    </source>
</evidence>
<accession>A0A7V4XS47</accession>
<dbReference type="InterPro" id="IPR050114">
    <property type="entry name" value="UPF0173_UPF0282_UlaG_hydrolase"/>
</dbReference>
<dbReference type="Pfam" id="PF12706">
    <property type="entry name" value="Lactamase_B_2"/>
    <property type="match status" value="1"/>
</dbReference>
<organism evidence="4">
    <name type="scientific">Acidobacterium capsulatum</name>
    <dbReference type="NCBI Taxonomy" id="33075"/>
    <lineage>
        <taxon>Bacteria</taxon>
        <taxon>Pseudomonadati</taxon>
        <taxon>Acidobacteriota</taxon>
        <taxon>Terriglobia</taxon>
        <taxon>Terriglobales</taxon>
        <taxon>Acidobacteriaceae</taxon>
        <taxon>Acidobacterium</taxon>
    </lineage>
</organism>
<feature type="domain" description="Metallo-beta-lactamase" evidence="3">
    <location>
        <begin position="13"/>
        <end position="201"/>
    </location>
</feature>
<protein>
    <recommendedName>
        <fullName evidence="2">UPF0173 metal-dependent hydrolase ENW50_05610</fullName>
    </recommendedName>
</protein>
<proteinExistence type="inferred from homology"/>
<dbReference type="HAMAP" id="MF_00457">
    <property type="entry name" value="UPF0173"/>
    <property type="match status" value="1"/>
</dbReference>
<dbReference type="AlphaFoldDB" id="A0A7V4XS47"/>
<dbReference type="Gene3D" id="3.60.15.10">
    <property type="entry name" value="Ribonuclease Z/Hydroxyacylglutathione hydrolase-like"/>
    <property type="match status" value="1"/>
</dbReference>
<dbReference type="SMART" id="SM00849">
    <property type="entry name" value="Lactamase_B"/>
    <property type="match status" value="1"/>
</dbReference>
<dbReference type="SUPFAM" id="SSF56281">
    <property type="entry name" value="Metallo-hydrolase/oxidoreductase"/>
    <property type="match status" value="1"/>
</dbReference>
<dbReference type="InterPro" id="IPR036866">
    <property type="entry name" value="RibonucZ/Hydroxyglut_hydro"/>
</dbReference>
<evidence type="ECO:0000256" key="1">
    <source>
        <dbReference type="ARBA" id="ARBA00022801"/>
    </source>
</evidence>
<reference evidence="4" key="1">
    <citation type="journal article" date="2020" name="mSystems">
        <title>Genome- and Community-Level Interaction Insights into Carbon Utilization and Element Cycling Functions of Hydrothermarchaeota in Hydrothermal Sediment.</title>
        <authorList>
            <person name="Zhou Z."/>
            <person name="Liu Y."/>
            <person name="Xu W."/>
            <person name="Pan J."/>
            <person name="Luo Z.H."/>
            <person name="Li M."/>
        </authorList>
    </citation>
    <scope>NUCLEOTIDE SEQUENCE [LARGE SCALE GENOMIC DNA]</scope>
    <source>
        <strain evidence="4">SpSt-855</strain>
    </source>
</reference>
<evidence type="ECO:0000259" key="3">
    <source>
        <dbReference type="SMART" id="SM00849"/>
    </source>
</evidence>
<keyword evidence="1 2" id="KW-0378">Hydrolase</keyword>
<dbReference type="InterPro" id="IPR022877">
    <property type="entry name" value="UPF0173"/>
</dbReference>
<comment type="similarity">
    <text evidence="2">Belongs to the UPF0173 family.</text>
</comment>
<dbReference type="NCBIfam" id="NF001911">
    <property type="entry name" value="PRK00685.1"/>
    <property type="match status" value="1"/>
</dbReference>
<dbReference type="EMBL" id="DTKL01000031">
    <property type="protein sequence ID" value="HGY94147.1"/>
    <property type="molecule type" value="Genomic_DNA"/>
</dbReference>
<dbReference type="PANTHER" id="PTHR43546">
    <property type="entry name" value="UPF0173 METAL-DEPENDENT HYDROLASE MJ1163-RELATED"/>
    <property type="match status" value="1"/>
</dbReference>
<gene>
    <name evidence="4" type="ORF">ENW50_05610</name>
</gene>
<dbReference type="PANTHER" id="PTHR43546:SF3">
    <property type="entry name" value="UPF0173 METAL-DEPENDENT HYDROLASE MJ1163"/>
    <property type="match status" value="1"/>
</dbReference>
<dbReference type="InterPro" id="IPR001279">
    <property type="entry name" value="Metallo-B-lactamas"/>
</dbReference>